<dbReference type="RefSeq" id="WP_123665797.1">
    <property type="nucleotide sequence ID" value="NZ_RJKE01000001.1"/>
</dbReference>
<keyword evidence="5" id="KW-0597">Phosphoprotein</keyword>
<sequence length="420" mass="45361">MDEVDFAAVFDAMPIPTSVLSPDGTFLTVNRAYEKASGRSREELVGAKLIERFPGGPADQGPEAVQASLARVVAEHRIDVMPLLRYDVESPEGVVEERYWSLMNAPVFGPDGEVRYIIHRGEEATDFVRKVRGRRAASRAATPEPSGRGGLFGLEARLQVIEADLYARTSELQADNLRLHGARERDTRDADRLRREMEKQRRAVADTSHDLRGPITGLQTRLQVALEDPLADPQDILRAALLDAERLGAIVGDLLELARLDARAPTKTAPVDLAEIVRTGLGHRSAGEPEIGTLLAKGAVVQGSAVRLARVVDNLIDNAARHAGTRIEVEVAVEGGHAVLRVHDDGPGIPEEDREAVFARFYRRADARAADPSGTGLGLAISREIAHAHGGTLHVADSATGALLELRIPLRVSPTAGSLR</sequence>
<comment type="caution">
    <text evidence="18">The sequence shown here is derived from an EMBL/GenBank/DDBJ whole genome shotgun (WGS) entry which is preliminary data.</text>
</comment>
<evidence type="ECO:0000313" key="19">
    <source>
        <dbReference type="Proteomes" id="UP000272400"/>
    </source>
</evidence>
<evidence type="ECO:0000256" key="15">
    <source>
        <dbReference type="SAM" id="MobiDB-lite"/>
    </source>
</evidence>
<dbReference type="InterPro" id="IPR004358">
    <property type="entry name" value="Sig_transdc_His_kin-like_C"/>
</dbReference>
<dbReference type="Gene3D" id="1.10.287.130">
    <property type="match status" value="1"/>
</dbReference>
<dbReference type="Proteomes" id="UP000272400">
    <property type="component" value="Unassembled WGS sequence"/>
</dbReference>
<dbReference type="InterPro" id="IPR013656">
    <property type="entry name" value="PAS_4"/>
</dbReference>
<evidence type="ECO:0000259" key="16">
    <source>
        <dbReference type="PROSITE" id="PS50109"/>
    </source>
</evidence>
<reference evidence="18 19" key="1">
    <citation type="submission" date="2018-11" db="EMBL/GenBank/DDBJ databases">
        <title>Sequencing the genomes of 1000 actinobacteria strains.</title>
        <authorList>
            <person name="Klenk H.-P."/>
        </authorList>
    </citation>
    <scope>NUCLEOTIDE SEQUENCE [LARGE SCALE GENOMIC DNA]</scope>
    <source>
        <strain evidence="18 19">DSM 44254</strain>
    </source>
</reference>
<dbReference type="SUPFAM" id="SSF55785">
    <property type="entry name" value="PYP-like sensor domain (PAS domain)"/>
    <property type="match status" value="1"/>
</dbReference>
<dbReference type="GO" id="GO:0007234">
    <property type="term" value="P:osmosensory signaling via phosphorelay pathway"/>
    <property type="evidence" value="ECO:0007669"/>
    <property type="project" value="TreeGrafter"/>
</dbReference>
<dbReference type="AlphaFoldDB" id="A0A3N1CYP2"/>
<dbReference type="EC" id="2.7.13.3" evidence="4"/>
<gene>
    <name evidence="18" type="ORF">EDD29_3960</name>
</gene>
<dbReference type="PROSITE" id="PS50109">
    <property type="entry name" value="HIS_KIN"/>
    <property type="match status" value="1"/>
</dbReference>
<keyword evidence="13" id="KW-0472">Membrane</keyword>
<evidence type="ECO:0000313" key="18">
    <source>
        <dbReference type="EMBL" id="ROO86395.1"/>
    </source>
</evidence>
<dbReference type="EMBL" id="RJKE01000001">
    <property type="protein sequence ID" value="ROO86395.1"/>
    <property type="molecule type" value="Genomic_DNA"/>
</dbReference>
<dbReference type="GO" id="GO:0005886">
    <property type="term" value="C:plasma membrane"/>
    <property type="evidence" value="ECO:0007669"/>
    <property type="project" value="UniProtKB-SubCell"/>
</dbReference>
<dbReference type="Pfam" id="PF02518">
    <property type="entry name" value="HATPase_c"/>
    <property type="match status" value="1"/>
</dbReference>
<evidence type="ECO:0000256" key="5">
    <source>
        <dbReference type="ARBA" id="ARBA00022553"/>
    </source>
</evidence>
<dbReference type="SMART" id="SM00091">
    <property type="entry name" value="PAS"/>
    <property type="match status" value="1"/>
</dbReference>
<dbReference type="InterPro" id="IPR036890">
    <property type="entry name" value="HATPase_C_sf"/>
</dbReference>
<dbReference type="PROSITE" id="PS50112">
    <property type="entry name" value="PAS"/>
    <property type="match status" value="1"/>
</dbReference>
<dbReference type="GO" id="GO:0000155">
    <property type="term" value="F:phosphorelay sensor kinase activity"/>
    <property type="evidence" value="ECO:0007669"/>
    <property type="project" value="InterPro"/>
</dbReference>
<keyword evidence="6" id="KW-0808">Transferase</keyword>
<evidence type="ECO:0000256" key="11">
    <source>
        <dbReference type="ARBA" id="ARBA00022989"/>
    </source>
</evidence>
<evidence type="ECO:0000256" key="7">
    <source>
        <dbReference type="ARBA" id="ARBA00022692"/>
    </source>
</evidence>
<dbReference type="GO" id="GO:0005524">
    <property type="term" value="F:ATP binding"/>
    <property type="evidence" value="ECO:0007669"/>
    <property type="project" value="UniProtKB-KW"/>
</dbReference>
<evidence type="ECO:0000256" key="1">
    <source>
        <dbReference type="ARBA" id="ARBA00000085"/>
    </source>
</evidence>
<dbReference type="GO" id="GO:0030295">
    <property type="term" value="F:protein kinase activator activity"/>
    <property type="evidence" value="ECO:0007669"/>
    <property type="project" value="TreeGrafter"/>
</dbReference>
<dbReference type="InterPro" id="IPR005467">
    <property type="entry name" value="His_kinase_dom"/>
</dbReference>
<organism evidence="18 19">
    <name type="scientific">Actinocorallia herbida</name>
    <dbReference type="NCBI Taxonomy" id="58109"/>
    <lineage>
        <taxon>Bacteria</taxon>
        <taxon>Bacillati</taxon>
        <taxon>Actinomycetota</taxon>
        <taxon>Actinomycetes</taxon>
        <taxon>Streptosporangiales</taxon>
        <taxon>Thermomonosporaceae</taxon>
        <taxon>Actinocorallia</taxon>
    </lineage>
</organism>
<evidence type="ECO:0000256" key="10">
    <source>
        <dbReference type="ARBA" id="ARBA00022840"/>
    </source>
</evidence>
<evidence type="ECO:0000256" key="2">
    <source>
        <dbReference type="ARBA" id="ARBA00004141"/>
    </source>
</evidence>
<evidence type="ECO:0000256" key="12">
    <source>
        <dbReference type="ARBA" id="ARBA00023012"/>
    </source>
</evidence>
<evidence type="ECO:0000259" key="17">
    <source>
        <dbReference type="PROSITE" id="PS50112"/>
    </source>
</evidence>
<keyword evidence="10" id="KW-0067">ATP-binding</keyword>
<evidence type="ECO:0000256" key="8">
    <source>
        <dbReference type="ARBA" id="ARBA00022741"/>
    </source>
</evidence>
<keyword evidence="19" id="KW-1185">Reference proteome</keyword>
<dbReference type="SUPFAM" id="SSF55874">
    <property type="entry name" value="ATPase domain of HSP90 chaperone/DNA topoisomerase II/histidine kinase"/>
    <property type="match status" value="1"/>
</dbReference>
<dbReference type="SUPFAM" id="SSF47384">
    <property type="entry name" value="Homodimeric domain of signal transducing histidine kinase"/>
    <property type="match status" value="1"/>
</dbReference>
<dbReference type="SMART" id="SM00387">
    <property type="entry name" value="HATPase_c"/>
    <property type="match status" value="1"/>
</dbReference>
<dbReference type="InterPro" id="IPR035965">
    <property type="entry name" value="PAS-like_dom_sf"/>
</dbReference>
<dbReference type="Gene3D" id="3.30.565.10">
    <property type="entry name" value="Histidine kinase-like ATPase, C-terminal domain"/>
    <property type="match status" value="1"/>
</dbReference>
<keyword evidence="7" id="KW-0812">Transmembrane</keyword>
<dbReference type="CDD" id="cd00130">
    <property type="entry name" value="PAS"/>
    <property type="match status" value="1"/>
</dbReference>
<dbReference type="PRINTS" id="PR00344">
    <property type="entry name" value="BCTRLSENSOR"/>
</dbReference>
<keyword evidence="8" id="KW-0547">Nucleotide-binding</keyword>
<keyword evidence="12" id="KW-0902">Two-component regulatory system</keyword>
<name>A0A3N1CYP2_9ACTN</name>
<evidence type="ECO:0000256" key="4">
    <source>
        <dbReference type="ARBA" id="ARBA00012438"/>
    </source>
</evidence>
<evidence type="ECO:0000256" key="13">
    <source>
        <dbReference type="ARBA" id="ARBA00023136"/>
    </source>
</evidence>
<dbReference type="InterPro" id="IPR003661">
    <property type="entry name" value="HisK_dim/P_dom"/>
</dbReference>
<comment type="catalytic activity">
    <reaction evidence="1">
        <text>ATP + protein L-histidine = ADP + protein N-phospho-L-histidine.</text>
        <dbReference type="EC" id="2.7.13.3"/>
    </reaction>
</comment>
<dbReference type="GO" id="GO:0000156">
    <property type="term" value="F:phosphorelay response regulator activity"/>
    <property type="evidence" value="ECO:0007669"/>
    <property type="project" value="TreeGrafter"/>
</dbReference>
<dbReference type="NCBIfam" id="TIGR00229">
    <property type="entry name" value="sensory_box"/>
    <property type="match status" value="1"/>
</dbReference>
<feature type="region of interest" description="Disordered" evidence="15">
    <location>
        <begin position="183"/>
        <end position="205"/>
    </location>
</feature>
<evidence type="ECO:0000256" key="3">
    <source>
        <dbReference type="ARBA" id="ARBA00004236"/>
    </source>
</evidence>
<dbReference type="InterPro" id="IPR050351">
    <property type="entry name" value="BphY/WalK/GraS-like"/>
</dbReference>
<evidence type="ECO:0000256" key="14">
    <source>
        <dbReference type="ARBA" id="ARBA00039401"/>
    </source>
</evidence>
<dbReference type="Pfam" id="PF08448">
    <property type="entry name" value="PAS_4"/>
    <property type="match status" value="1"/>
</dbReference>
<dbReference type="PANTHER" id="PTHR42878:SF7">
    <property type="entry name" value="SENSOR HISTIDINE KINASE GLRK"/>
    <property type="match status" value="1"/>
</dbReference>
<dbReference type="PANTHER" id="PTHR42878">
    <property type="entry name" value="TWO-COMPONENT HISTIDINE KINASE"/>
    <property type="match status" value="1"/>
</dbReference>
<proteinExistence type="predicted"/>
<dbReference type="Gene3D" id="3.30.450.20">
    <property type="entry name" value="PAS domain"/>
    <property type="match status" value="1"/>
</dbReference>
<accession>A0A3N1CYP2</accession>
<dbReference type="SMART" id="SM00388">
    <property type="entry name" value="HisKA"/>
    <property type="match status" value="1"/>
</dbReference>
<dbReference type="Pfam" id="PF00512">
    <property type="entry name" value="HisKA"/>
    <property type="match status" value="1"/>
</dbReference>
<dbReference type="InterPro" id="IPR003594">
    <property type="entry name" value="HATPase_dom"/>
</dbReference>
<dbReference type="OrthoDB" id="9808408at2"/>
<keyword evidence="11" id="KW-1133">Transmembrane helix</keyword>
<protein>
    <recommendedName>
        <fullName evidence="14">Sensor-like histidine kinase SenX3</fullName>
        <ecNumber evidence="4">2.7.13.3</ecNumber>
    </recommendedName>
</protein>
<keyword evidence="9" id="KW-0418">Kinase</keyword>
<evidence type="ECO:0000256" key="9">
    <source>
        <dbReference type="ARBA" id="ARBA00022777"/>
    </source>
</evidence>
<dbReference type="CDD" id="cd00075">
    <property type="entry name" value="HATPase"/>
    <property type="match status" value="1"/>
</dbReference>
<feature type="domain" description="PAS" evidence="17">
    <location>
        <begin position="2"/>
        <end position="50"/>
    </location>
</feature>
<dbReference type="CDD" id="cd00082">
    <property type="entry name" value="HisKA"/>
    <property type="match status" value="1"/>
</dbReference>
<evidence type="ECO:0000256" key="6">
    <source>
        <dbReference type="ARBA" id="ARBA00022679"/>
    </source>
</evidence>
<comment type="subcellular location">
    <subcellularLocation>
        <location evidence="3">Cell membrane</location>
    </subcellularLocation>
    <subcellularLocation>
        <location evidence="2">Membrane</location>
        <topology evidence="2">Multi-pass membrane protein</topology>
    </subcellularLocation>
</comment>
<dbReference type="InterPro" id="IPR000014">
    <property type="entry name" value="PAS"/>
</dbReference>
<feature type="domain" description="Histidine kinase" evidence="16">
    <location>
        <begin position="206"/>
        <end position="412"/>
    </location>
</feature>
<dbReference type="InterPro" id="IPR036097">
    <property type="entry name" value="HisK_dim/P_sf"/>
</dbReference>